<feature type="domain" description="Mycothiol-dependent maleylpyruvate isomerase metal-binding" evidence="1">
    <location>
        <begin position="15"/>
        <end position="159"/>
    </location>
</feature>
<dbReference type="AlphaFoldDB" id="A0A930V0I0"/>
<dbReference type="Pfam" id="PF11716">
    <property type="entry name" value="MDMPI_N"/>
    <property type="match status" value="1"/>
</dbReference>
<evidence type="ECO:0000313" key="3">
    <source>
        <dbReference type="Proteomes" id="UP000656804"/>
    </source>
</evidence>
<keyword evidence="2" id="KW-0413">Isomerase</keyword>
<keyword evidence="3" id="KW-1185">Reference proteome</keyword>
<dbReference type="EMBL" id="JADIVZ010000002">
    <property type="protein sequence ID" value="MBF4161475.1"/>
    <property type="molecule type" value="Genomic_DNA"/>
</dbReference>
<dbReference type="GO" id="GO:0016853">
    <property type="term" value="F:isomerase activity"/>
    <property type="evidence" value="ECO:0007669"/>
    <property type="project" value="UniProtKB-KW"/>
</dbReference>
<dbReference type="RefSeq" id="WP_194502684.1">
    <property type="nucleotide sequence ID" value="NZ_JADIVZ010000002.1"/>
</dbReference>
<dbReference type="Gene3D" id="1.20.120.450">
    <property type="entry name" value="dinb family like domain"/>
    <property type="match status" value="1"/>
</dbReference>
<dbReference type="InterPro" id="IPR034660">
    <property type="entry name" value="DinB/YfiT-like"/>
</dbReference>
<accession>A0A930V0I0</accession>
<evidence type="ECO:0000313" key="2">
    <source>
        <dbReference type="EMBL" id="MBF4161475.1"/>
    </source>
</evidence>
<dbReference type="SUPFAM" id="SSF109854">
    <property type="entry name" value="DinB/YfiT-like putative metalloenzymes"/>
    <property type="match status" value="1"/>
</dbReference>
<organism evidence="2 3">
    <name type="scientific">Nocardioides acrostichi</name>
    <dbReference type="NCBI Taxonomy" id="2784339"/>
    <lineage>
        <taxon>Bacteria</taxon>
        <taxon>Bacillati</taxon>
        <taxon>Actinomycetota</taxon>
        <taxon>Actinomycetes</taxon>
        <taxon>Propionibacteriales</taxon>
        <taxon>Nocardioidaceae</taxon>
        <taxon>Nocardioides</taxon>
    </lineage>
</organism>
<reference evidence="2" key="1">
    <citation type="submission" date="2020-11" db="EMBL/GenBank/DDBJ databases">
        <title>Nocardioides sp. CBS4Y-1, whole genome shotgun sequence.</title>
        <authorList>
            <person name="Tuo L."/>
        </authorList>
    </citation>
    <scope>NUCLEOTIDE SEQUENCE</scope>
    <source>
        <strain evidence="2">CBS4Y-1</strain>
    </source>
</reference>
<dbReference type="GO" id="GO:0046872">
    <property type="term" value="F:metal ion binding"/>
    <property type="evidence" value="ECO:0007669"/>
    <property type="project" value="InterPro"/>
</dbReference>
<evidence type="ECO:0000259" key="1">
    <source>
        <dbReference type="Pfam" id="PF11716"/>
    </source>
</evidence>
<dbReference type="InterPro" id="IPR024344">
    <property type="entry name" value="MDMPI_metal-binding"/>
</dbReference>
<comment type="caution">
    <text evidence="2">The sequence shown here is derived from an EMBL/GenBank/DDBJ whole genome shotgun (WGS) entry which is preliminary data.</text>
</comment>
<gene>
    <name evidence="2" type="ORF">ISG29_07200</name>
</gene>
<name>A0A930V0I0_9ACTN</name>
<dbReference type="Proteomes" id="UP000656804">
    <property type="component" value="Unassembled WGS sequence"/>
</dbReference>
<proteinExistence type="predicted"/>
<protein>
    <submittedName>
        <fullName evidence="2">Maleylpyruvate isomerase N-terminal domain-containing protein</fullName>
    </submittedName>
</protein>
<sequence length="214" mass="22254">MRPPSEDLPALLGEGYAAIAGAVHGLDDATGDGATRAAGWTVRDLLLHLVGDAQRALVTMATPADAAPDTDAVTYWHGFRPDLGDGGAAHAAWVRRSAAAFTGVDGLVALWRDTSAAAARAVAAADPSSTVTTQGHVLTVRDVVSTLLVEATVHTLDLAPTLAVRPPPEALSHTRAVLERLLGAPLPDVWDDEEAVLRGTGRLPVDDERYPLLG</sequence>